<name>A0A7I7Y8Y3_9MYCO</name>
<dbReference type="SUPFAM" id="SSF52266">
    <property type="entry name" value="SGNH hydrolase"/>
    <property type="match status" value="1"/>
</dbReference>
<keyword evidence="3" id="KW-1185">Reference proteome</keyword>
<dbReference type="RefSeq" id="WP_085235579.1">
    <property type="nucleotide sequence ID" value="NZ_AP022613.1"/>
</dbReference>
<protein>
    <recommendedName>
        <fullName evidence="1">SGNH hydrolase-type esterase domain-containing protein</fullName>
    </recommendedName>
</protein>
<evidence type="ECO:0000313" key="3">
    <source>
        <dbReference type="Proteomes" id="UP000467385"/>
    </source>
</evidence>
<dbReference type="InterPro" id="IPR013830">
    <property type="entry name" value="SGNH_hydro"/>
</dbReference>
<dbReference type="InterPro" id="IPR053140">
    <property type="entry name" value="GDSL_Rv0518-like"/>
</dbReference>
<feature type="domain" description="SGNH hydrolase-type esterase" evidence="1">
    <location>
        <begin position="60"/>
        <end position="230"/>
    </location>
</feature>
<organism evidence="2 3">
    <name type="scientific">Mycobacterium conspicuum</name>
    <dbReference type="NCBI Taxonomy" id="44010"/>
    <lineage>
        <taxon>Bacteria</taxon>
        <taxon>Bacillati</taxon>
        <taxon>Actinomycetota</taxon>
        <taxon>Actinomycetes</taxon>
        <taxon>Mycobacteriales</taxon>
        <taxon>Mycobacteriaceae</taxon>
        <taxon>Mycobacterium</taxon>
    </lineage>
</organism>
<dbReference type="InterPro" id="IPR054624">
    <property type="entry name" value="GDSL_Rv0518"/>
</dbReference>
<evidence type="ECO:0000259" key="1">
    <source>
        <dbReference type="Pfam" id="PF13472"/>
    </source>
</evidence>
<dbReference type="InterPro" id="IPR036514">
    <property type="entry name" value="SGNH_hydro_sf"/>
</dbReference>
<dbReference type="OrthoDB" id="8215557at2"/>
<accession>A0A7I7Y8Y3</accession>
<reference evidence="2 3" key="1">
    <citation type="journal article" date="2019" name="Emerg. Microbes Infect.">
        <title>Comprehensive subspecies identification of 175 nontuberculous mycobacteria species based on 7547 genomic profiles.</title>
        <authorList>
            <person name="Matsumoto Y."/>
            <person name="Kinjo T."/>
            <person name="Motooka D."/>
            <person name="Nabeya D."/>
            <person name="Jung N."/>
            <person name="Uechi K."/>
            <person name="Horii T."/>
            <person name="Iida T."/>
            <person name="Fujita J."/>
            <person name="Nakamura S."/>
        </authorList>
    </citation>
    <scope>NUCLEOTIDE SEQUENCE [LARGE SCALE GENOMIC DNA]</scope>
    <source>
        <strain evidence="2 3">JCM 14738</strain>
    </source>
</reference>
<dbReference type="Pfam" id="PF13472">
    <property type="entry name" value="Lipase_GDSL_2"/>
    <property type="match status" value="1"/>
</dbReference>
<dbReference type="EMBL" id="AP022613">
    <property type="protein sequence ID" value="BBZ37341.1"/>
    <property type="molecule type" value="Genomic_DNA"/>
</dbReference>
<dbReference type="NCBIfam" id="NF045548">
    <property type="entry name" value="GDSL_lipase"/>
    <property type="match status" value="1"/>
</dbReference>
<evidence type="ECO:0000313" key="2">
    <source>
        <dbReference type="EMBL" id="BBZ37341.1"/>
    </source>
</evidence>
<dbReference type="AlphaFoldDB" id="A0A7I7Y8Y3"/>
<dbReference type="CDD" id="cd00229">
    <property type="entry name" value="SGNH_hydrolase"/>
    <property type="match status" value="1"/>
</dbReference>
<dbReference type="PANTHER" id="PTHR43784:SF2">
    <property type="entry name" value="GDSL-LIKE LIPASE_ACYLHYDROLASE, PUTATIVE (AFU_ORTHOLOGUE AFUA_2G00820)-RELATED"/>
    <property type="match status" value="1"/>
</dbReference>
<sequence>MIRLAVGVLVGRLRVLGINVSLLVVLFLETVATLGNPAPPQAVRPYHLLTQDFLLRHLAVIGDSYTTGTDEGGEGANSWTARAWQALAQRGTQIGADVAAEGKAGYAVPGDHGSVFEDLTARAVKRDDALVVFFGSRNDQGVDPGLLALKTREAFLLARRFAPTARLLVIGPPWPTADVPASVLQIRDVINAQARAVGAAFVDPIGDRWFFDRPDLIGVDGVHPNDAGHQYLADKIAPLIRMQLSR</sequence>
<proteinExistence type="predicted"/>
<dbReference type="PANTHER" id="PTHR43784">
    <property type="entry name" value="GDSL-LIKE LIPASE/ACYLHYDROLASE, PUTATIVE (AFU_ORTHOLOGUE AFUA_2G00820)-RELATED"/>
    <property type="match status" value="1"/>
</dbReference>
<dbReference type="Gene3D" id="3.40.50.1110">
    <property type="entry name" value="SGNH hydrolase"/>
    <property type="match status" value="1"/>
</dbReference>
<gene>
    <name evidence="2" type="ORF">MCNS_04040</name>
</gene>
<dbReference type="Proteomes" id="UP000467385">
    <property type="component" value="Chromosome"/>
</dbReference>